<dbReference type="AlphaFoldDB" id="A0ABD6EWQ6"/>
<keyword evidence="2" id="KW-1185">Reference proteome</keyword>
<accession>A0ABD6EWQ6</accession>
<gene>
    <name evidence="1" type="ORF">AB6A40_008635</name>
</gene>
<name>A0ABD6EWQ6_9BILA</name>
<dbReference type="PANTHER" id="PTHR12307:SF36">
    <property type="entry name" value="GLYCOGEN-BINDING SUBUNIT 76A"/>
    <property type="match status" value="1"/>
</dbReference>
<protein>
    <submittedName>
        <fullName evidence="1">Uncharacterized protein</fullName>
    </submittedName>
</protein>
<organism evidence="1 2">
    <name type="scientific">Gnathostoma spinigerum</name>
    <dbReference type="NCBI Taxonomy" id="75299"/>
    <lineage>
        <taxon>Eukaryota</taxon>
        <taxon>Metazoa</taxon>
        <taxon>Ecdysozoa</taxon>
        <taxon>Nematoda</taxon>
        <taxon>Chromadorea</taxon>
        <taxon>Rhabditida</taxon>
        <taxon>Spirurina</taxon>
        <taxon>Gnathostomatomorpha</taxon>
        <taxon>Gnathostomatoidea</taxon>
        <taxon>Gnathostomatidae</taxon>
        <taxon>Gnathostoma</taxon>
    </lineage>
</organism>
<sequence length="236" mass="26482">MVESECECRTVESLSLDDYGFFSDLVSDIDTLSNYTESTIECRSVEPESPSPVMRAERSVSLNSALKKKHSNGNKKVVHFADSLGLDLVDVRPYYSVCDEDDEIFGTTPPLFLKGFHQSLYVTPFAAPRKTAVSSRPSSFFPSTYLHCQFTPLARYQWCETKDRNTAIVARANTEGVCLQSVSTCGMNITGMIAVGNFGYKKEVSARSAYENTLHMRKLHYSLSGNYIVDELWSWV</sequence>
<dbReference type="Proteomes" id="UP001608902">
    <property type="component" value="Unassembled WGS sequence"/>
</dbReference>
<dbReference type="InterPro" id="IPR050782">
    <property type="entry name" value="PP1_regulatory_subunit_3"/>
</dbReference>
<evidence type="ECO:0000313" key="2">
    <source>
        <dbReference type="Proteomes" id="UP001608902"/>
    </source>
</evidence>
<dbReference type="PANTHER" id="PTHR12307">
    <property type="entry name" value="PROTEIN PHOSPHATASE 1 REGULATORY SUBUNIT"/>
    <property type="match status" value="1"/>
</dbReference>
<dbReference type="EMBL" id="JBGFUD010008167">
    <property type="protein sequence ID" value="MFH4981926.1"/>
    <property type="molecule type" value="Genomic_DNA"/>
</dbReference>
<evidence type="ECO:0000313" key="1">
    <source>
        <dbReference type="EMBL" id="MFH4981926.1"/>
    </source>
</evidence>
<comment type="caution">
    <text evidence="1">The sequence shown here is derived from an EMBL/GenBank/DDBJ whole genome shotgun (WGS) entry which is preliminary data.</text>
</comment>
<reference evidence="1 2" key="1">
    <citation type="submission" date="2024-08" db="EMBL/GenBank/DDBJ databases">
        <title>Gnathostoma spinigerum genome.</title>
        <authorList>
            <person name="Gonzalez-Bertolin B."/>
            <person name="Monzon S."/>
            <person name="Zaballos A."/>
            <person name="Jimenez P."/>
            <person name="Dekumyoy P."/>
            <person name="Varona S."/>
            <person name="Cuesta I."/>
            <person name="Sumanam S."/>
            <person name="Adisakwattana P."/>
            <person name="Gasser R.B."/>
            <person name="Hernandez-Gonzalez A."/>
            <person name="Young N.D."/>
            <person name="Perteguer M.J."/>
        </authorList>
    </citation>
    <scope>NUCLEOTIDE SEQUENCE [LARGE SCALE GENOMIC DNA]</scope>
    <source>
        <strain evidence="1">AL3</strain>
        <tissue evidence="1">Liver</tissue>
    </source>
</reference>
<proteinExistence type="predicted"/>